<evidence type="ECO:0000313" key="2">
    <source>
        <dbReference type="EMBL" id="CAD7639036.1"/>
    </source>
</evidence>
<name>A0A7R9QBU8_9ACAR</name>
<feature type="region of interest" description="Disordered" evidence="1">
    <location>
        <begin position="39"/>
        <end position="67"/>
    </location>
</feature>
<reference evidence="2" key="1">
    <citation type="submission" date="2020-11" db="EMBL/GenBank/DDBJ databases">
        <authorList>
            <person name="Tran Van P."/>
        </authorList>
    </citation>
    <scope>NUCLEOTIDE SEQUENCE</scope>
</reference>
<dbReference type="GO" id="GO:0005826">
    <property type="term" value="C:actomyosin contractile ring"/>
    <property type="evidence" value="ECO:0007669"/>
    <property type="project" value="TreeGrafter"/>
</dbReference>
<dbReference type="GO" id="GO:0000915">
    <property type="term" value="P:actomyosin contractile ring assembly"/>
    <property type="evidence" value="ECO:0007669"/>
    <property type="project" value="TreeGrafter"/>
</dbReference>
<protein>
    <submittedName>
        <fullName evidence="2">Uncharacterized protein</fullName>
    </submittedName>
</protein>
<gene>
    <name evidence="2" type="ORF">OSB1V03_LOCUS17645</name>
</gene>
<dbReference type="GO" id="GO:0031106">
    <property type="term" value="P:septin ring organization"/>
    <property type="evidence" value="ECO:0007669"/>
    <property type="project" value="TreeGrafter"/>
</dbReference>
<dbReference type="PANTHER" id="PTHR21538">
    <property type="entry name" value="ANILLIN/RHOTEKIN RTKN"/>
    <property type="match status" value="1"/>
</dbReference>
<dbReference type="OrthoDB" id="5817051at2759"/>
<dbReference type="EMBL" id="CAJPIZ010021623">
    <property type="protein sequence ID" value="CAG2117692.1"/>
    <property type="molecule type" value="Genomic_DNA"/>
</dbReference>
<dbReference type="GO" id="GO:0000281">
    <property type="term" value="P:mitotic cytokinesis"/>
    <property type="evidence" value="ECO:0007669"/>
    <property type="project" value="TreeGrafter"/>
</dbReference>
<evidence type="ECO:0000256" key="1">
    <source>
        <dbReference type="SAM" id="MobiDB-lite"/>
    </source>
</evidence>
<proteinExistence type="predicted"/>
<accession>A0A7R9QBU8</accession>
<dbReference type="Proteomes" id="UP000759131">
    <property type="component" value="Unassembled WGS sequence"/>
</dbReference>
<dbReference type="EMBL" id="OC876198">
    <property type="protein sequence ID" value="CAD7639036.1"/>
    <property type="molecule type" value="Genomic_DNA"/>
</dbReference>
<sequence length="67" mass="7855">MREGTTKLLAACKHSNQTLEASKSLLTSNERMVAYTSELQRRRANERTERHSNKDEMKIRDLKDTQF</sequence>
<evidence type="ECO:0000313" key="3">
    <source>
        <dbReference type="Proteomes" id="UP000759131"/>
    </source>
</evidence>
<keyword evidence="3" id="KW-1185">Reference proteome</keyword>
<dbReference type="PANTHER" id="PTHR21538:SF24">
    <property type="entry name" value="PH DOMAIN-CONTAINING PROTEIN"/>
    <property type="match status" value="1"/>
</dbReference>
<organism evidence="2">
    <name type="scientific">Medioppia subpectinata</name>
    <dbReference type="NCBI Taxonomy" id="1979941"/>
    <lineage>
        <taxon>Eukaryota</taxon>
        <taxon>Metazoa</taxon>
        <taxon>Ecdysozoa</taxon>
        <taxon>Arthropoda</taxon>
        <taxon>Chelicerata</taxon>
        <taxon>Arachnida</taxon>
        <taxon>Acari</taxon>
        <taxon>Acariformes</taxon>
        <taxon>Sarcoptiformes</taxon>
        <taxon>Oribatida</taxon>
        <taxon>Brachypylina</taxon>
        <taxon>Oppioidea</taxon>
        <taxon>Oppiidae</taxon>
        <taxon>Medioppia</taxon>
    </lineage>
</organism>
<dbReference type="InterPro" id="IPR051364">
    <property type="entry name" value="Cytokinesis/Rho-signaling"/>
</dbReference>
<dbReference type="AlphaFoldDB" id="A0A7R9QBU8"/>